<protein>
    <submittedName>
        <fullName evidence="1">Uncharacterized protein</fullName>
    </submittedName>
</protein>
<name>A0A5M8PGR8_9LECA</name>
<dbReference type="Proteomes" id="UP000324767">
    <property type="component" value="Unassembled WGS sequence"/>
</dbReference>
<organism evidence="1 2">
    <name type="scientific">Lasallia pustulata</name>
    <dbReference type="NCBI Taxonomy" id="136370"/>
    <lineage>
        <taxon>Eukaryota</taxon>
        <taxon>Fungi</taxon>
        <taxon>Dikarya</taxon>
        <taxon>Ascomycota</taxon>
        <taxon>Pezizomycotina</taxon>
        <taxon>Lecanoromycetes</taxon>
        <taxon>OSLEUM clade</taxon>
        <taxon>Umbilicariomycetidae</taxon>
        <taxon>Umbilicariales</taxon>
        <taxon>Umbilicariaceae</taxon>
        <taxon>Lasallia</taxon>
    </lineage>
</organism>
<proteinExistence type="predicted"/>
<evidence type="ECO:0000313" key="2">
    <source>
        <dbReference type="Proteomes" id="UP000324767"/>
    </source>
</evidence>
<evidence type="ECO:0000313" key="1">
    <source>
        <dbReference type="EMBL" id="KAA6408571.1"/>
    </source>
</evidence>
<dbReference type="AlphaFoldDB" id="A0A5M8PGR8"/>
<reference evidence="1 2" key="1">
    <citation type="submission" date="2019-09" db="EMBL/GenBank/DDBJ databases">
        <title>The hologenome of the rock-dwelling lichen Lasallia pustulata.</title>
        <authorList>
            <person name="Greshake Tzovaras B."/>
            <person name="Segers F."/>
            <person name="Bicker A."/>
            <person name="Dal Grande F."/>
            <person name="Otte J."/>
            <person name="Hankeln T."/>
            <person name="Schmitt I."/>
            <person name="Ebersberger I."/>
        </authorList>
    </citation>
    <scope>NUCLEOTIDE SEQUENCE [LARGE SCALE GENOMIC DNA]</scope>
    <source>
        <strain evidence="1">A1-1</strain>
    </source>
</reference>
<comment type="caution">
    <text evidence="1">The sequence shown here is derived from an EMBL/GenBank/DDBJ whole genome shotgun (WGS) entry which is preliminary data.</text>
</comment>
<accession>A0A5M8PGR8</accession>
<gene>
    <name evidence="1" type="ORF">FRX48_07653</name>
</gene>
<dbReference type="EMBL" id="VXIT01000013">
    <property type="protein sequence ID" value="KAA6408571.1"/>
    <property type="molecule type" value="Genomic_DNA"/>
</dbReference>
<sequence>MERLAAEIDVAKMAIPETSNISQASVMLIVPFRIPSKVLALGGSSSSLNSPILMVPYGIAPGQTVGLTVNIRDEMRKFLHIGPIDDVKRIKSTFGALKVTENPVEPWNSQVKYLRCPPQTVTCIQSYRSANRHWEFDITIAIGGKIHILNSQIEVA</sequence>